<dbReference type="EMBL" id="HE601047">
    <property type="protein sequence ID" value="CAS00601.1"/>
    <property type="molecule type" value="Genomic_DNA"/>
</dbReference>
<accession>B6IL48</accession>
<dbReference type="HOGENOM" id="CLU_2212302_0_0_1"/>
<reference evidence="1 2" key="2">
    <citation type="journal article" date="2011" name="PLoS Genet.">
        <title>Caenorhabditis briggsae recombinant inbred line genotypes reveal inter-strain incompatibility and the evolution of recombination.</title>
        <authorList>
            <person name="Ross J.A."/>
            <person name="Koboldt D.C."/>
            <person name="Staisch J.E."/>
            <person name="Chamberlin H.M."/>
            <person name="Gupta B.P."/>
            <person name="Miller R.D."/>
            <person name="Baird S.E."/>
            <person name="Haag E.S."/>
        </authorList>
    </citation>
    <scope>NUCLEOTIDE SEQUENCE [LARGE SCALE GENOMIC DNA]</scope>
    <source>
        <strain evidence="1 2">AF16</strain>
    </source>
</reference>
<reference evidence="1 2" key="1">
    <citation type="journal article" date="2003" name="PLoS Biol.">
        <title>The genome sequence of Caenorhabditis briggsae: a platform for comparative genomics.</title>
        <authorList>
            <person name="Stein L.D."/>
            <person name="Bao Z."/>
            <person name="Blasiar D."/>
            <person name="Blumenthal T."/>
            <person name="Brent M.R."/>
            <person name="Chen N."/>
            <person name="Chinwalla A."/>
            <person name="Clarke L."/>
            <person name="Clee C."/>
            <person name="Coghlan A."/>
            <person name="Coulson A."/>
            <person name="D'Eustachio P."/>
            <person name="Fitch D.H."/>
            <person name="Fulton L.A."/>
            <person name="Fulton R.E."/>
            <person name="Griffiths-Jones S."/>
            <person name="Harris T.W."/>
            <person name="Hillier L.W."/>
            <person name="Kamath R."/>
            <person name="Kuwabara P.E."/>
            <person name="Mardis E.R."/>
            <person name="Marra M.A."/>
            <person name="Miner T.L."/>
            <person name="Minx P."/>
            <person name="Mullikin J.C."/>
            <person name="Plumb R.W."/>
            <person name="Rogers J."/>
            <person name="Schein J.E."/>
            <person name="Sohrmann M."/>
            <person name="Spieth J."/>
            <person name="Stajich J.E."/>
            <person name="Wei C."/>
            <person name="Willey D."/>
            <person name="Wilson R.K."/>
            <person name="Durbin R."/>
            <person name="Waterston R.H."/>
        </authorList>
    </citation>
    <scope>NUCLEOTIDE SEQUENCE [LARGE SCALE GENOMIC DNA]</scope>
    <source>
        <strain evidence="1 2">AF16</strain>
    </source>
</reference>
<dbReference type="KEGG" id="cbr:CBG_27138"/>
<name>B6IL48_CAEBR</name>
<dbReference type="RefSeq" id="XP_045100160.1">
    <property type="nucleotide sequence ID" value="XM_045237797.1"/>
</dbReference>
<dbReference type="Proteomes" id="UP000008549">
    <property type="component" value="Unassembled WGS sequence"/>
</dbReference>
<dbReference type="InParanoid" id="B6IL48"/>
<dbReference type="CTD" id="68918596"/>
<evidence type="ECO:0000313" key="2">
    <source>
        <dbReference type="Proteomes" id="UP000008549"/>
    </source>
</evidence>
<protein>
    <submittedName>
        <fullName evidence="1">Protein CBG27138</fullName>
    </submittedName>
</protein>
<proteinExistence type="predicted"/>
<dbReference type="GeneID" id="68918596"/>
<gene>
    <name evidence="1" type="ORF">CBG27138</name>
    <name evidence="1" type="ORF">CBG_27138</name>
</gene>
<keyword evidence="2" id="KW-1185">Reference proteome</keyword>
<sequence>MEYWKTRQLLEWIFFGEAGTHIPFSSLFLKPQKIFTHRLLFLLEAKIRFEDGLVDHENELEIMKEMEKMVENQKIGIVERIGISEKTKKSKKDSKSISEFELMTNNK</sequence>
<organism evidence="1 2">
    <name type="scientific">Caenorhabditis briggsae</name>
    <dbReference type="NCBI Taxonomy" id="6238"/>
    <lineage>
        <taxon>Eukaryota</taxon>
        <taxon>Metazoa</taxon>
        <taxon>Ecdysozoa</taxon>
        <taxon>Nematoda</taxon>
        <taxon>Chromadorea</taxon>
        <taxon>Rhabditida</taxon>
        <taxon>Rhabditina</taxon>
        <taxon>Rhabditomorpha</taxon>
        <taxon>Rhabditoidea</taxon>
        <taxon>Rhabditidae</taxon>
        <taxon>Peloderinae</taxon>
        <taxon>Caenorhabditis</taxon>
    </lineage>
</organism>
<evidence type="ECO:0000313" key="1">
    <source>
        <dbReference type="EMBL" id="CAS00601.1"/>
    </source>
</evidence>
<dbReference type="AlphaFoldDB" id="B6IL48"/>